<protein>
    <submittedName>
        <fullName evidence="1">Uncharacterized protein</fullName>
    </submittedName>
</protein>
<dbReference type="EMBL" id="BLAE01000039">
    <property type="protein sequence ID" value="GES12809.1"/>
    <property type="molecule type" value="Genomic_DNA"/>
</dbReference>
<evidence type="ECO:0000313" key="2">
    <source>
        <dbReference type="Proteomes" id="UP000331127"/>
    </source>
</evidence>
<keyword evidence="2" id="KW-1185">Reference proteome</keyword>
<name>A0A5M3WY30_9ACTN</name>
<reference evidence="1 2" key="1">
    <citation type="submission" date="2019-10" db="EMBL/GenBank/DDBJ databases">
        <title>Whole genome shotgun sequence of Acrocarpospora macrocephala NBRC 16266.</title>
        <authorList>
            <person name="Ichikawa N."/>
            <person name="Kimura A."/>
            <person name="Kitahashi Y."/>
            <person name="Komaki H."/>
            <person name="Oguchi A."/>
        </authorList>
    </citation>
    <scope>NUCLEOTIDE SEQUENCE [LARGE SCALE GENOMIC DNA]</scope>
    <source>
        <strain evidence="1 2">NBRC 16266</strain>
    </source>
</reference>
<dbReference type="AlphaFoldDB" id="A0A5M3WY30"/>
<organism evidence="1 2">
    <name type="scientific">Acrocarpospora macrocephala</name>
    <dbReference type="NCBI Taxonomy" id="150177"/>
    <lineage>
        <taxon>Bacteria</taxon>
        <taxon>Bacillati</taxon>
        <taxon>Actinomycetota</taxon>
        <taxon>Actinomycetes</taxon>
        <taxon>Streptosporangiales</taxon>
        <taxon>Streptosporangiaceae</taxon>
        <taxon>Acrocarpospora</taxon>
    </lineage>
</organism>
<comment type="caution">
    <text evidence="1">The sequence shown here is derived from an EMBL/GenBank/DDBJ whole genome shotgun (WGS) entry which is preliminary data.</text>
</comment>
<accession>A0A5M3WY30</accession>
<proteinExistence type="predicted"/>
<dbReference type="OrthoDB" id="4577657at2"/>
<dbReference type="Proteomes" id="UP000331127">
    <property type="component" value="Unassembled WGS sequence"/>
</dbReference>
<dbReference type="SUPFAM" id="SSF56112">
    <property type="entry name" value="Protein kinase-like (PK-like)"/>
    <property type="match status" value="1"/>
</dbReference>
<dbReference type="InterPro" id="IPR011009">
    <property type="entry name" value="Kinase-like_dom_sf"/>
</dbReference>
<sequence length="362" mass="39673">MRADCLAQQDQVMDITELVRSRLGDPAAVIAEQRVEPIHHPTGMLSTVGLSRVRGTTTTGRSWSFVVKSIQSVKHWAGLETVPEHLRAEFVATFPWRVDVDAYLADEPLPKGLRMPRLYRLDDLGDDRLVAWMEDVEACTKPWDLDRYRTAGRLLGELAASRPATASANLGLHALHRGAIANLFLPALADPATWRHPLLPGPDDPLRSDILAIADLLPDILRVVDLLPYTRVHGDASPANLLVPVDGSAEFVAIDWSWGVPCGIGFDLGQLLVGQSHDGVTEPEDLPAIHDTILSAYTEAFGADVRLGYVGALVARGLWTALPLEHLGEEPTPELAELFRKRVGLARFITALFTTHVRPYVA</sequence>
<dbReference type="RefSeq" id="WP_155358088.1">
    <property type="nucleotide sequence ID" value="NZ_BAAAHL010000050.1"/>
</dbReference>
<evidence type="ECO:0000313" key="1">
    <source>
        <dbReference type="EMBL" id="GES12809.1"/>
    </source>
</evidence>
<gene>
    <name evidence="1" type="ORF">Amac_064060</name>
</gene>